<proteinExistence type="predicted"/>
<feature type="transmembrane region" description="Helical" evidence="1">
    <location>
        <begin position="32"/>
        <end position="55"/>
    </location>
</feature>
<keyword evidence="1" id="KW-0812">Transmembrane</keyword>
<dbReference type="Gene3D" id="1.20.1250.20">
    <property type="entry name" value="MFS general substrate transporter like domains"/>
    <property type="match status" value="1"/>
</dbReference>
<dbReference type="Proteomes" id="UP001597452">
    <property type="component" value="Unassembled WGS sequence"/>
</dbReference>
<evidence type="ECO:0000313" key="2">
    <source>
        <dbReference type="EMBL" id="MFD2639105.1"/>
    </source>
</evidence>
<dbReference type="EMBL" id="JBHUMZ010000021">
    <property type="protein sequence ID" value="MFD2639105.1"/>
    <property type="molecule type" value="Genomic_DNA"/>
</dbReference>
<feature type="transmembrane region" description="Helical" evidence="1">
    <location>
        <begin position="436"/>
        <end position="462"/>
    </location>
</feature>
<evidence type="ECO:0000313" key="3">
    <source>
        <dbReference type="Proteomes" id="UP001597452"/>
    </source>
</evidence>
<dbReference type="PANTHER" id="PTHR11328">
    <property type="entry name" value="MAJOR FACILITATOR SUPERFAMILY DOMAIN-CONTAINING PROTEIN"/>
    <property type="match status" value="1"/>
</dbReference>
<dbReference type="InterPro" id="IPR039672">
    <property type="entry name" value="MFS_2"/>
</dbReference>
<keyword evidence="1" id="KW-0472">Membrane</keyword>
<comment type="caution">
    <text evidence="2">The sequence shown here is derived from an EMBL/GenBank/DDBJ whole genome shotgun (WGS) entry which is preliminary data.</text>
</comment>
<feature type="transmembrane region" description="Helical" evidence="1">
    <location>
        <begin position="392"/>
        <end position="416"/>
    </location>
</feature>
<reference evidence="3" key="1">
    <citation type="journal article" date="2019" name="Int. J. Syst. Evol. Microbiol.">
        <title>The Global Catalogue of Microorganisms (GCM) 10K type strain sequencing project: providing services to taxonomists for standard genome sequencing and annotation.</title>
        <authorList>
            <consortium name="The Broad Institute Genomics Platform"/>
            <consortium name="The Broad Institute Genome Sequencing Center for Infectious Disease"/>
            <person name="Wu L."/>
            <person name="Ma J."/>
        </authorList>
    </citation>
    <scope>NUCLEOTIDE SEQUENCE [LARGE SCALE GENOMIC DNA]</scope>
    <source>
        <strain evidence="3">TISTR 1571</strain>
    </source>
</reference>
<dbReference type="Pfam" id="PF13347">
    <property type="entry name" value="MFS_2"/>
    <property type="match status" value="1"/>
</dbReference>
<feature type="transmembrane region" description="Helical" evidence="1">
    <location>
        <begin position="193"/>
        <end position="212"/>
    </location>
</feature>
<organism evidence="2 3">
    <name type="scientific">Piscibacillus salipiscarius</name>
    <dbReference type="NCBI Taxonomy" id="299480"/>
    <lineage>
        <taxon>Bacteria</taxon>
        <taxon>Bacillati</taxon>
        <taxon>Bacillota</taxon>
        <taxon>Bacilli</taxon>
        <taxon>Bacillales</taxon>
        <taxon>Bacillaceae</taxon>
        <taxon>Piscibacillus</taxon>
    </lineage>
</organism>
<evidence type="ECO:0000256" key="1">
    <source>
        <dbReference type="SAM" id="Phobius"/>
    </source>
</evidence>
<keyword evidence="1" id="KW-1133">Transmembrane helix</keyword>
<dbReference type="InterPro" id="IPR036259">
    <property type="entry name" value="MFS_trans_sf"/>
</dbReference>
<keyword evidence="3" id="KW-1185">Reference proteome</keyword>
<gene>
    <name evidence="2" type="ORF">ACFSW4_09540</name>
</gene>
<feature type="transmembrane region" description="Helical" evidence="1">
    <location>
        <begin position="285"/>
        <end position="304"/>
    </location>
</feature>
<accession>A0ABW5QC92</accession>
<dbReference type="SUPFAM" id="SSF103473">
    <property type="entry name" value="MFS general substrate transporter"/>
    <property type="match status" value="1"/>
</dbReference>
<name>A0ABW5QC92_9BACI</name>
<feature type="transmembrane region" description="Helical" evidence="1">
    <location>
        <begin position="87"/>
        <end position="109"/>
    </location>
</feature>
<dbReference type="RefSeq" id="WP_054751892.1">
    <property type="nucleotide sequence ID" value="NZ_JBHUMZ010000021.1"/>
</dbReference>
<feature type="transmembrane region" description="Helical" evidence="1">
    <location>
        <begin position="316"/>
        <end position="334"/>
    </location>
</feature>
<feature type="transmembrane region" description="Helical" evidence="1">
    <location>
        <begin position="154"/>
        <end position="173"/>
    </location>
</feature>
<protein>
    <submittedName>
        <fullName evidence="2">MFS transporter</fullName>
    </submittedName>
</protein>
<dbReference type="PANTHER" id="PTHR11328:SF24">
    <property type="entry name" value="MAJOR FACILITATOR SUPERFAMILY (MFS) PROFILE DOMAIN-CONTAINING PROTEIN"/>
    <property type="match status" value="1"/>
</dbReference>
<feature type="transmembrane region" description="Helical" evidence="1">
    <location>
        <begin position="257"/>
        <end position="279"/>
    </location>
</feature>
<feature type="transmembrane region" description="Helical" evidence="1">
    <location>
        <begin position="115"/>
        <end position="133"/>
    </location>
</feature>
<sequence length="491" mass="54204">MGASIVGNEGNYHKAKVWQIGFFALNNTATNLYMFALAFVSYYATGVAGLAVVIVSTILAAMRAFDAVTDPIIGFVLDKTETRFGKFIPIMVTGNIILIISFILMFNIHLLPENLALAAFIVIHAIYIIGYTLQTNVTRAAQTVLTNHPKQRPLFSIFDSVYNITLFSLGQVFVSSYLTQKYGGFTSGLFQELYIEIIILAAIFTMLAIIGIKPKDRKEFYGLADLSANVRFRDYWPVLKGNRPLQMLVLSASTDKLAVTVMMQQPVMVMLFAIALGNFELSGTYSLIIIAPSLFITYFGVVYARKVGMKKALVRASWLGVVSFTALAVIMLLVDNPTDANFESFGWLTIAFMVLYSIGRGVGTLTPSIVIPMIADTSDYETYKTGRYVPGMISAMFSFVDKLVSSLAPALVGYVVAMIGYTEEFPQIGESLTNPLLYATLFVAFGIPVLGWLISILAMHFYKLDGETMKEIQQEIADVKEKKSEEVNQAN</sequence>
<feature type="transmembrane region" description="Helical" evidence="1">
    <location>
        <begin position="346"/>
        <end position="371"/>
    </location>
</feature>